<name>A0A426ZHL1_ENSVE</name>
<reference evidence="1 2" key="1">
    <citation type="journal article" date="2014" name="Agronomy (Basel)">
        <title>A Draft Genome Sequence for Ensete ventricosum, the Drought-Tolerant Tree Against Hunger.</title>
        <authorList>
            <person name="Harrison J."/>
            <person name="Moore K.A."/>
            <person name="Paszkiewicz K."/>
            <person name="Jones T."/>
            <person name="Grant M."/>
            <person name="Ambacheew D."/>
            <person name="Muzemil S."/>
            <person name="Studholme D.J."/>
        </authorList>
    </citation>
    <scope>NUCLEOTIDE SEQUENCE [LARGE SCALE GENOMIC DNA]</scope>
</reference>
<dbReference type="EMBL" id="AMZH03006584">
    <property type="protein sequence ID" value="RRT63472.1"/>
    <property type="molecule type" value="Genomic_DNA"/>
</dbReference>
<gene>
    <name evidence="1" type="ORF">B296_00005767</name>
</gene>
<comment type="caution">
    <text evidence="1">The sequence shown here is derived from an EMBL/GenBank/DDBJ whole genome shotgun (WGS) entry which is preliminary data.</text>
</comment>
<evidence type="ECO:0000313" key="1">
    <source>
        <dbReference type="EMBL" id="RRT63472.1"/>
    </source>
</evidence>
<dbReference type="Proteomes" id="UP000287651">
    <property type="component" value="Unassembled WGS sequence"/>
</dbReference>
<protein>
    <submittedName>
        <fullName evidence="1">Uncharacterized protein</fullName>
    </submittedName>
</protein>
<organism evidence="1 2">
    <name type="scientific">Ensete ventricosum</name>
    <name type="common">Abyssinian banana</name>
    <name type="synonym">Musa ensete</name>
    <dbReference type="NCBI Taxonomy" id="4639"/>
    <lineage>
        <taxon>Eukaryota</taxon>
        <taxon>Viridiplantae</taxon>
        <taxon>Streptophyta</taxon>
        <taxon>Embryophyta</taxon>
        <taxon>Tracheophyta</taxon>
        <taxon>Spermatophyta</taxon>
        <taxon>Magnoliopsida</taxon>
        <taxon>Liliopsida</taxon>
        <taxon>Zingiberales</taxon>
        <taxon>Musaceae</taxon>
        <taxon>Ensete</taxon>
    </lineage>
</organism>
<evidence type="ECO:0000313" key="2">
    <source>
        <dbReference type="Proteomes" id="UP000287651"/>
    </source>
</evidence>
<dbReference type="AlphaFoldDB" id="A0A426ZHL1"/>
<sequence>MTNNSSTESLLPNRMSYACNFSYANDEFKNLQSYLRWMCIDQFDVRCTMVFWSLFLPSFGCLRSHCLSLHPLLCPHPPRL</sequence>
<accession>A0A426ZHL1</accession>
<proteinExistence type="predicted"/>